<organism evidence="1">
    <name type="scientific">marine metagenome</name>
    <dbReference type="NCBI Taxonomy" id="408172"/>
    <lineage>
        <taxon>unclassified sequences</taxon>
        <taxon>metagenomes</taxon>
        <taxon>ecological metagenomes</taxon>
    </lineage>
</organism>
<sequence length="77" mass="8315">MPSELVQPLPNQCRCVVALVCLECSAIAQPVVKSPAYLVGVAAVGRRIALEPLGAKEAINLKNMCDVRPQPRRVFIC</sequence>
<protein>
    <submittedName>
        <fullName evidence="1">Uncharacterized protein</fullName>
    </submittedName>
</protein>
<gene>
    <name evidence="1" type="ORF">METZ01_LOCUS20322</name>
</gene>
<proteinExistence type="predicted"/>
<reference evidence="1" key="1">
    <citation type="submission" date="2018-05" db="EMBL/GenBank/DDBJ databases">
        <authorList>
            <person name="Lanie J.A."/>
            <person name="Ng W.-L."/>
            <person name="Kazmierczak K.M."/>
            <person name="Andrzejewski T.M."/>
            <person name="Davidsen T.M."/>
            <person name="Wayne K.J."/>
            <person name="Tettelin H."/>
            <person name="Glass J.I."/>
            <person name="Rusch D."/>
            <person name="Podicherti R."/>
            <person name="Tsui H.-C.T."/>
            <person name="Winkler M.E."/>
        </authorList>
    </citation>
    <scope>NUCLEOTIDE SEQUENCE</scope>
</reference>
<evidence type="ECO:0000313" key="1">
    <source>
        <dbReference type="EMBL" id="SUZ67468.1"/>
    </source>
</evidence>
<name>A0A381PLY8_9ZZZZ</name>
<dbReference type="AlphaFoldDB" id="A0A381PLY8"/>
<accession>A0A381PLY8</accession>
<dbReference type="EMBL" id="UINC01001013">
    <property type="protein sequence ID" value="SUZ67468.1"/>
    <property type="molecule type" value="Genomic_DNA"/>
</dbReference>